<dbReference type="Proteomes" id="UP000239735">
    <property type="component" value="Unassembled WGS sequence"/>
</dbReference>
<dbReference type="AlphaFoldDB" id="A0A2N9LSS5"/>
<evidence type="ECO:0000313" key="2">
    <source>
        <dbReference type="Proteomes" id="UP000239735"/>
    </source>
</evidence>
<proteinExistence type="predicted"/>
<organism evidence="1 2">
    <name type="scientific">Candidatus Sulfuritelmatomonas gaucii</name>
    <dbReference type="NCBI Taxonomy" id="2043161"/>
    <lineage>
        <taxon>Bacteria</taxon>
        <taxon>Pseudomonadati</taxon>
        <taxon>Acidobacteriota</taxon>
        <taxon>Terriglobia</taxon>
        <taxon>Terriglobales</taxon>
        <taxon>Acidobacteriaceae</taxon>
        <taxon>Candidatus Sulfuritelmatomonas</taxon>
    </lineage>
</organism>
<name>A0A2N9LSS5_9BACT</name>
<gene>
    <name evidence="1" type="ORF">SBA5_540027</name>
</gene>
<reference evidence="2" key="1">
    <citation type="submission" date="2018-02" db="EMBL/GenBank/DDBJ databases">
        <authorList>
            <person name="Hausmann B."/>
        </authorList>
    </citation>
    <scope>NUCLEOTIDE SEQUENCE [LARGE SCALE GENOMIC DNA]</scope>
    <source>
        <strain evidence="2">Peat soil MAG SbA5</strain>
    </source>
</reference>
<protein>
    <submittedName>
        <fullName evidence="1">Two component transcriptional regulator</fullName>
    </submittedName>
</protein>
<dbReference type="EMBL" id="OKRB01000113">
    <property type="protein sequence ID" value="SPE26270.1"/>
    <property type="molecule type" value="Genomic_DNA"/>
</dbReference>
<sequence length="116" mass="12978">MTAARVHSPEALWAELWVSLASLLSSYTAAHGLSSGRQAIIEQGEEKIWVCHGHKWLRLERSNAAVTWMRENGSRGSLELTEHGSLRGPAGEEALDLAAEFWARELMQEHTKDLTR</sequence>
<evidence type="ECO:0000313" key="1">
    <source>
        <dbReference type="EMBL" id="SPE26270.1"/>
    </source>
</evidence>
<dbReference type="OrthoDB" id="120151at2"/>
<accession>A0A2N9LSS5</accession>